<organism evidence="2">
    <name type="scientific">Fagus sylvatica</name>
    <name type="common">Beechnut</name>
    <dbReference type="NCBI Taxonomy" id="28930"/>
    <lineage>
        <taxon>Eukaryota</taxon>
        <taxon>Viridiplantae</taxon>
        <taxon>Streptophyta</taxon>
        <taxon>Embryophyta</taxon>
        <taxon>Tracheophyta</taxon>
        <taxon>Spermatophyta</taxon>
        <taxon>Magnoliopsida</taxon>
        <taxon>eudicotyledons</taxon>
        <taxon>Gunneridae</taxon>
        <taxon>Pentapetalae</taxon>
        <taxon>rosids</taxon>
        <taxon>fabids</taxon>
        <taxon>Fagales</taxon>
        <taxon>Fagaceae</taxon>
        <taxon>Fagus</taxon>
    </lineage>
</organism>
<gene>
    <name evidence="2" type="ORF">FSB_LOCUS34246</name>
</gene>
<dbReference type="FunFam" id="3.40.50.720:FF:000084">
    <property type="entry name" value="Short-chain dehydrogenase reductase"/>
    <property type="match status" value="1"/>
</dbReference>
<protein>
    <submittedName>
        <fullName evidence="2">Uncharacterized protein</fullName>
    </submittedName>
</protein>
<dbReference type="EMBL" id="OIVN01002779">
    <property type="protein sequence ID" value="SPD06364.1"/>
    <property type="molecule type" value="Genomic_DNA"/>
</dbReference>
<dbReference type="InterPro" id="IPR036291">
    <property type="entry name" value="NAD(P)-bd_dom_sf"/>
</dbReference>
<dbReference type="AlphaFoldDB" id="A0A2N9H4A7"/>
<evidence type="ECO:0000256" key="1">
    <source>
        <dbReference type="ARBA" id="ARBA00006484"/>
    </source>
</evidence>
<sequence length="234" mass="24740">MTDSSIVCNYKLQGKVAIITGGASGIGEATTRLFAQHGVRMVVIADIQDQLGHQVAASIGIDKCSYVHCDVTDEDQTILEFDISRFEKVLATNSRGMALCVKHAARVMVEGGVRGSIICTGSVAASHGMKRYTDYCMLKHAVLGLVRSASMLLGAHGIRVNCVSPSAVATPISSKASGMDAEQLGKIFERFTSLKEVLLKVEHVANAVLFLASDDSGFVNGLDLNVDGGHQGNS</sequence>
<reference evidence="2" key="1">
    <citation type="submission" date="2018-02" db="EMBL/GenBank/DDBJ databases">
        <authorList>
            <person name="Cohen D.B."/>
            <person name="Kent A.D."/>
        </authorList>
    </citation>
    <scope>NUCLEOTIDE SEQUENCE</scope>
</reference>
<dbReference type="PANTHER" id="PTHR42820">
    <property type="entry name" value="SHORT-CHAIN DEHYDROGENASE REDUCTASE"/>
    <property type="match status" value="1"/>
</dbReference>
<dbReference type="SUPFAM" id="SSF51735">
    <property type="entry name" value="NAD(P)-binding Rossmann-fold domains"/>
    <property type="match status" value="1"/>
</dbReference>
<dbReference type="Gene3D" id="3.40.50.720">
    <property type="entry name" value="NAD(P)-binding Rossmann-like Domain"/>
    <property type="match status" value="2"/>
</dbReference>
<dbReference type="PRINTS" id="PR00081">
    <property type="entry name" value="GDHRDH"/>
</dbReference>
<evidence type="ECO:0000313" key="2">
    <source>
        <dbReference type="EMBL" id="SPD06364.1"/>
    </source>
</evidence>
<dbReference type="InterPro" id="IPR002347">
    <property type="entry name" value="SDR_fam"/>
</dbReference>
<proteinExistence type="inferred from homology"/>
<dbReference type="Pfam" id="PF13561">
    <property type="entry name" value="adh_short_C2"/>
    <property type="match status" value="2"/>
</dbReference>
<dbReference type="PANTHER" id="PTHR42820:SF21">
    <property type="entry name" value="SHORT-CHAIN DEHYDROGENASE REDUCTASE 3B-LIKE"/>
    <property type="match status" value="1"/>
</dbReference>
<accession>A0A2N9H4A7</accession>
<comment type="similarity">
    <text evidence="1">Belongs to the short-chain dehydrogenases/reductases (SDR) family.</text>
</comment>
<name>A0A2N9H4A7_FAGSY</name>